<keyword evidence="4" id="KW-1185">Reference proteome</keyword>
<evidence type="ECO:0000313" key="4">
    <source>
        <dbReference type="Proteomes" id="UP000321249"/>
    </source>
</evidence>
<proteinExistence type="predicted"/>
<gene>
    <name evidence="3" type="ORF">FRZ32_11250</name>
</gene>
<dbReference type="InterPro" id="IPR000868">
    <property type="entry name" value="Isochorismatase-like_dom"/>
</dbReference>
<accession>A0A5C6TW84</accession>
<dbReference type="PANTHER" id="PTHR43540:SF6">
    <property type="entry name" value="ISOCHORISMATASE-LIKE DOMAIN-CONTAINING PROTEIN"/>
    <property type="match status" value="1"/>
</dbReference>
<dbReference type="InterPro" id="IPR050272">
    <property type="entry name" value="Isochorismatase-like_hydrls"/>
</dbReference>
<dbReference type="Proteomes" id="UP000321249">
    <property type="component" value="Unassembled WGS sequence"/>
</dbReference>
<sequence length="208" mass="22788">MDDNSEPPTAPYRDAGRGGIALLIVDMMNDFDFEAGARLRAKACAIASPILRLRDAVEAAGGYVIYVNDNFGEWHSERRRIVERALDAGRDPVVRLVPRDEDYFIIKPQFSGFYATNLPVLLPKLGVSRLILAGLATDICILFTAADAHLRDYALWVPEDAVAALSDERHRAALENMSEAMGAETAPTDRLTPASWLDALGRDGAEES</sequence>
<name>A0A5C6TW84_9SPHN</name>
<protein>
    <submittedName>
        <fullName evidence="3">Cysteine hydrolase</fullName>
    </submittedName>
</protein>
<evidence type="ECO:0000259" key="2">
    <source>
        <dbReference type="Pfam" id="PF00857"/>
    </source>
</evidence>
<dbReference type="EMBL" id="VOQQ01000001">
    <property type="protein sequence ID" value="TXC64181.1"/>
    <property type="molecule type" value="Genomic_DNA"/>
</dbReference>
<dbReference type="Gene3D" id="3.40.50.850">
    <property type="entry name" value="Isochorismatase-like"/>
    <property type="match status" value="1"/>
</dbReference>
<feature type="domain" description="Isochorismatase-like" evidence="2">
    <location>
        <begin position="21"/>
        <end position="186"/>
    </location>
</feature>
<dbReference type="Pfam" id="PF00857">
    <property type="entry name" value="Isochorismatase"/>
    <property type="match status" value="1"/>
</dbReference>
<comment type="caution">
    <text evidence="3">The sequence shown here is derived from an EMBL/GenBank/DDBJ whole genome shotgun (WGS) entry which is preliminary data.</text>
</comment>
<dbReference type="SUPFAM" id="SSF52499">
    <property type="entry name" value="Isochorismatase-like hydrolases"/>
    <property type="match status" value="1"/>
</dbReference>
<evidence type="ECO:0000256" key="1">
    <source>
        <dbReference type="ARBA" id="ARBA00022801"/>
    </source>
</evidence>
<keyword evidence="1 3" id="KW-0378">Hydrolase</keyword>
<dbReference type="CDD" id="cd00431">
    <property type="entry name" value="cysteine_hydrolases"/>
    <property type="match status" value="1"/>
</dbReference>
<evidence type="ECO:0000313" key="3">
    <source>
        <dbReference type="EMBL" id="TXC64181.1"/>
    </source>
</evidence>
<dbReference type="RefSeq" id="WP_147043587.1">
    <property type="nucleotide sequence ID" value="NZ_BAABIR010000001.1"/>
</dbReference>
<dbReference type="GO" id="GO:0016787">
    <property type="term" value="F:hydrolase activity"/>
    <property type="evidence" value="ECO:0007669"/>
    <property type="project" value="UniProtKB-KW"/>
</dbReference>
<organism evidence="3 4">
    <name type="scientific">Allosphingosinicella ginsenosidimutans</name>
    <dbReference type="NCBI Taxonomy" id="1176539"/>
    <lineage>
        <taxon>Bacteria</taxon>
        <taxon>Pseudomonadati</taxon>
        <taxon>Pseudomonadota</taxon>
        <taxon>Alphaproteobacteria</taxon>
        <taxon>Sphingomonadales</taxon>
        <taxon>Sphingomonadaceae</taxon>
        <taxon>Allosphingosinicella</taxon>
    </lineage>
</organism>
<dbReference type="InterPro" id="IPR036380">
    <property type="entry name" value="Isochorismatase-like_sf"/>
</dbReference>
<dbReference type="OrthoDB" id="8477867at2"/>
<dbReference type="PANTHER" id="PTHR43540">
    <property type="entry name" value="PEROXYUREIDOACRYLATE/UREIDOACRYLATE AMIDOHYDROLASE-RELATED"/>
    <property type="match status" value="1"/>
</dbReference>
<dbReference type="AlphaFoldDB" id="A0A5C6TW84"/>
<reference evidence="3 4" key="1">
    <citation type="journal article" date="2015" name="J. Microbiol.">
        <title>Sphingosinicella ginsenosidimutans sp. nov., with ginsenoside converting activity.</title>
        <authorList>
            <person name="Kim J.K."/>
            <person name="Kang M.S."/>
            <person name="Park S.C."/>
            <person name="Kim K.M."/>
            <person name="Choi K."/>
            <person name="Yoon M.H."/>
            <person name="Im W.T."/>
        </authorList>
    </citation>
    <scope>NUCLEOTIDE SEQUENCE [LARGE SCALE GENOMIC DNA]</scope>
    <source>
        <strain evidence="3 4">BS-11</strain>
    </source>
</reference>